<evidence type="ECO:0000313" key="7">
    <source>
        <dbReference type="EMBL" id="MBK9717389.1"/>
    </source>
</evidence>
<dbReference type="GO" id="GO:0016020">
    <property type="term" value="C:membrane"/>
    <property type="evidence" value="ECO:0007669"/>
    <property type="project" value="UniProtKB-SubCell"/>
</dbReference>
<organism evidence="7 8">
    <name type="scientific">Candidatus Defluviibacterium haderslevense</name>
    <dbReference type="NCBI Taxonomy" id="2981993"/>
    <lineage>
        <taxon>Bacteria</taxon>
        <taxon>Pseudomonadati</taxon>
        <taxon>Bacteroidota</taxon>
        <taxon>Saprospiria</taxon>
        <taxon>Saprospirales</taxon>
        <taxon>Saprospiraceae</taxon>
        <taxon>Candidatus Defluviibacterium</taxon>
    </lineage>
</organism>
<dbReference type="InterPro" id="IPR027417">
    <property type="entry name" value="P-loop_NTPase"/>
</dbReference>
<dbReference type="InterPro" id="IPR006073">
    <property type="entry name" value="GTP-bd"/>
</dbReference>
<comment type="caution">
    <text evidence="7">The sequence shown here is derived from an EMBL/GenBank/DDBJ whole genome shotgun (WGS) entry which is preliminary data.</text>
</comment>
<evidence type="ECO:0000256" key="3">
    <source>
        <dbReference type="ARBA" id="ARBA00022989"/>
    </source>
</evidence>
<dbReference type="EMBL" id="JADKFW010000004">
    <property type="protein sequence ID" value="MBK9717389.1"/>
    <property type="molecule type" value="Genomic_DNA"/>
</dbReference>
<gene>
    <name evidence="7" type="ORF">IPO85_07735</name>
</gene>
<proteinExistence type="predicted"/>
<evidence type="ECO:0000256" key="5">
    <source>
        <dbReference type="SAM" id="Phobius"/>
    </source>
</evidence>
<protein>
    <submittedName>
        <fullName evidence="7">50S ribosome-binding GTPase</fullName>
    </submittedName>
</protein>
<feature type="transmembrane region" description="Helical" evidence="5">
    <location>
        <begin position="226"/>
        <end position="242"/>
    </location>
</feature>
<dbReference type="Gene3D" id="3.40.50.300">
    <property type="entry name" value="P-loop containing nucleotide triphosphate hydrolases"/>
    <property type="match status" value="1"/>
</dbReference>
<keyword evidence="2 5" id="KW-0812">Transmembrane</keyword>
<feature type="transmembrane region" description="Helical" evidence="5">
    <location>
        <begin position="274"/>
        <end position="295"/>
    </location>
</feature>
<sequence>MENKHFDLGKVIDQAINDALSKRGVVNILIAGRTGVGKSTLVNAIFQGNLATTGQGKPVTQNTREISKEGIPVNLFDTRGLELEHFKATMNELEDLVKTKRNDVNPQNHIHAAWICISENSRRVEDAEIALCELLAQYMPVVIVLTKCSSDNGFRNIVQSLLPKAKNVVRVNSIPETLDDGHVLKPFGLVELVDLTMEVVPEGQQAAFAASQKVSVQQKKTKSHKVVAGAATAAMTVGASPIPFSDAFLLVPIQVGMLAGITSVFGLDLKKSFLTTLVSSTITGAGATIIGRSIVTNLMKLVPGIGTIAGSVISAGTASAITVAFGEAYIATLAQLFSVKDAVDITGEDIIKEFKIRYK</sequence>
<dbReference type="GO" id="GO:0005525">
    <property type="term" value="F:GTP binding"/>
    <property type="evidence" value="ECO:0007669"/>
    <property type="project" value="InterPro"/>
</dbReference>
<dbReference type="InterPro" id="IPR021147">
    <property type="entry name" value="DUF697"/>
</dbReference>
<feature type="transmembrane region" description="Helical" evidence="5">
    <location>
        <begin position="301"/>
        <end position="325"/>
    </location>
</feature>
<accession>A0A9D7S8M3</accession>
<reference evidence="7 8" key="1">
    <citation type="submission" date="2020-10" db="EMBL/GenBank/DDBJ databases">
        <title>Connecting structure to function with the recovery of over 1000 high-quality activated sludge metagenome-assembled genomes encoding full-length rRNA genes using long-read sequencing.</title>
        <authorList>
            <person name="Singleton C.M."/>
            <person name="Petriglieri F."/>
            <person name="Kristensen J.M."/>
            <person name="Kirkegaard R.H."/>
            <person name="Michaelsen T.Y."/>
            <person name="Andersen M.H."/>
            <person name="Karst S.M."/>
            <person name="Dueholm M.S."/>
            <person name="Nielsen P.H."/>
            <person name="Albertsen M."/>
        </authorList>
    </citation>
    <scope>NUCLEOTIDE SEQUENCE [LARGE SCALE GENOMIC DNA]</scope>
    <source>
        <strain evidence="7">Ribe_18-Q3-R11-54_BAT3C.373</strain>
    </source>
</reference>
<dbReference type="AlphaFoldDB" id="A0A9D7S8M3"/>
<evidence type="ECO:0000256" key="2">
    <source>
        <dbReference type="ARBA" id="ARBA00022692"/>
    </source>
</evidence>
<feature type="domain" description="G" evidence="6">
    <location>
        <begin position="28"/>
        <end position="147"/>
    </location>
</feature>
<evidence type="ECO:0000256" key="4">
    <source>
        <dbReference type="ARBA" id="ARBA00023136"/>
    </source>
</evidence>
<evidence type="ECO:0000259" key="6">
    <source>
        <dbReference type="Pfam" id="PF01926"/>
    </source>
</evidence>
<dbReference type="Pfam" id="PF05128">
    <property type="entry name" value="DUF697"/>
    <property type="match status" value="1"/>
</dbReference>
<dbReference type="CDD" id="cd00882">
    <property type="entry name" value="Ras_like_GTPase"/>
    <property type="match status" value="1"/>
</dbReference>
<dbReference type="SUPFAM" id="SSF52540">
    <property type="entry name" value="P-loop containing nucleoside triphosphate hydrolases"/>
    <property type="match status" value="1"/>
</dbReference>
<evidence type="ECO:0000256" key="1">
    <source>
        <dbReference type="ARBA" id="ARBA00004141"/>
    </source>
</evidence>
<dbReference type="Pfam" id="PF01926">
    <property type="entry name" value="MMR_HSR1"/>
    <property type="match status" value="1"/>
</dbReference>
<keyword evidence="4 5" id="KW-0472">Membrane</keyword>
<keyword evidence="3 5" id="KW-1133">Transmembrane helix</keyword>
<feature type="transmembrane region" description="Helical" evidence="5">
    <location>
        <begin position="248"/>
        <end position="267"/>
    </location>
</feature>
<evidence type="ECO:0000313" key="8">
    <source>
        <dbReference type="Proteomes" id="UP000808349"/>
    </source>
</evidence>
<comment type="subcellular location">
    <subcellularLocation>
        <location evidence="1">Membrane</location>
        <topology evidence="1">Multi-pass membrane protein</topology>
    </subcellularLocation>
</comment>
<name>A0A9D7S8M3_9BACT</name>
<dbReference type="Proteomes" id="UP000808349">
    <property type="component" value="Unassembled WGS sequence"/>
</dbReference>